<dbReference type="Proteomes" id="UP000011864">
    <property type="component" value="Chromosome"/>
</dbReference>
<dbReference type="STRING" id="1129794.C427_3736"/>
<dbReference type="EMBL" id="CP003837">
    <property type="protein sequence ID" value="AGH45844.1"/>
    <property type="molecule type" value="Genomic_DNA"/>
</dbReference>
<organism evidence="1 2">
    <name type="scientific">Paraglaciecola psychrophila 170</name>
    <dbReference type="NCBI Taxonomy" id="1129794"/>
    <lineage>
        <taxon>Bacteria</taxon>
        <taxon>Pseudomonadati</taxon>
        <taxon>Pseudomonadota</taxon>
        <taxon>Gammaproteobacteria</taxon>
        <taxon>Alteromonadales</taxon>
        <taxon>Alteromonadaceae</taxon>
        <taxon>Paraglaciecola</taxon>
    </lineage>
</organism>
<dbReference type="RefSeq" id="WP_007637795.1">
    <property type="nucleotide sequence ID" value="NC_020514.1"/>
</dbReference>
<dbReference type="HOGENOM" id="CLU_2070835_0_0_6"/>
<proteinExistence type="predicted"/>
<accession>K7AQF1</accession>
<evidence type="ECO:0000313" key="2">
    <source>
        <dbReference type="Proteomes" id="UP000011864"/>
    </source>
</evidence>
<dbReference type="KEGG" id="gps:C427_3736"/>
<dbReference type="OrthoDB" id="9973421at2"/>
<gene>
    <name evidence="1" type="ORF">C427_3736</name>
</gene>
<dbReference type="AlphaFoldDB" id="K7AQF1"/>
<name>K7AQF1_9ALTE</name>
<reference evidence="1 2" key="1">
    <citation type="journal article" date="2013" name="Genome Announc.">
        <title>Complete Genome Sequence of Glaciecola psychrophila Strain 170T.</title>
        <authorList>
            <person name="Yin J."/>
            <person name="Chen J."/>
            <person name="Liu G."/>
            <person name="Yu Y."/>
            <person name="Song L."/>
            <person name="Wang X."/>
            <person name="Qu X."/>
        </authorList>
    </citation>
    <scope>NUCLEOTIDE SEQUENCE [LARGE SCALE GENOMIC DNA]</scope>
    <source>
        <strain evidence="1 2">170</strain>
    </source>
</reference>
<evidence type="ECO:0000313" key="1">
    <source>
        <dbReference type="EMBL" id="AGH45844.1"/>
    </source>
</evidence>
<protein>
    <submittedName>
        <fullName evidence="1">Uncharacterized protein</fullName>
    </submittedName>
</protein>
<keyword evidence="2" id="KW-1185">Reference proteome</keyword>
<sequence>MNGSDVDNYLNKCFFATLLAEDNNRYLISYRLDTGAEIAFDPRVKGLTGKEASIFVTHKPSRLLLTGDVKLAAEYNSENPSTALGRVSELLDKSINLYRIRVLNYSGLDALVNWIRWA</sequence>
<dbReference type="PATRIC" id="fig|1129794.4.peg.3721"/>